<keyword evidence="1" id="KW-0547">Nucleotide-binding</keyword>
<dbReference type="Proteomes" id="UP000319342">
    <property type="component" value="Chromosome"/>
</dbReference>
<dbReference type="SUPFAM" id="SSF56059">
    <property type="entry name" value="Glutathione synthetase ATP-binding domain-like"/>
    <property type="match status" value="1"/>
</dbReference>
<name>A0A518CYF8_9BACT</name>
<dbReference type="RefSeq" id="WP_145185486.1">
    <property type="nucleotide sequence ID" value="NZ_CP036290.1"/>
</dbReference>
<dbReference type="OrthoDB" id="9803907at2"/>
<evidence type="ECO:0000313" key="4">
    <source>
        <dbReference type="Proteomes" id="UP000319342"/>
    </source>
</evidence>
<sequence>MRTTLASPPLAVALYQEAADRLGFTTRILDPEFGFLWELEDGRGVRRTICGAKVPINDASAAQISGDKHYGGIVLERAGFRVPSTARCLSPAKFGHGEYASRCGPAPALEFARERGFPLVVKPNRLSHGRGVRRVVDEASMVAAIDDVFAADDIALVQTFATGREFRLDLLDGEFLVGYEREALVARGDGVRTIAELLAACDPRYGDPVESAVRLAEVERSTLLAERAGGSLATVLAAGTDLDFSGGVMNLNRCATARVIDDLPPAWSDWCRRVAETMHLRHIGIDLRVASLDADPSEAVILETNSAPLVNQIAHMGHRERAIESLMRVLRALTEPSPLPPLGLG</sequence>
<organism evidence="3 4">
    <name type="scientific">Rohdeia mirabilis</name>
    <dbReference type="NCBI Taxonomy" id="2528008"/>
    <lineage>
        <taxon>Bacteria</taxon>
        <taxon>Pseudomonadati</taxon>
        <taxon>Planctomycetota</taxon>
        <taxon>Planctomycetia</taxon>
        <taxon>Planctomycetia incertae sedis</taxon>
        <taxon>Rohdeia</taxon>
    </lineage>
</organism>
<evidence type="ECO:0000313" key="3">
    <source>
        <dbReference type="EMBL" id="QDU84262.1"/>
    </source>
</evidence>
<protein>
    <submittedName>
        <fullName evidence="3">Cyanophycin synthetase</fullName>
        <ecNumber evidence="3">6.3.2.29</ecNumber>
    </submittedName>
</protein>
<dbReference type="AlphaFoldDB" id="A0A518CYF8"/>
<feature type="domain" description="ATP-grasp" evidence="2">
    <location>
        <begin position="72"/>
        <end position="334"/>
    </location>
</feature>
<keyword evidence="4" id="KW-1185">Reference proteome</keyword>
<evidence type="ECO:0000256" key="1">
    <source>
        <dbReference type="PROSITE-ProRule" id="PRU00409"/>
    </source>
</evidence>
<keyword evidence="1" id="KW-0067">ATP-binding</keyword>
<dbReference type="EC" id="6.3.2.29" evidence="3"/>
<gene>
    <name evidence="3" type="primary">cphA_3</name>
    <name evidence="3" type="ORF">Pla163_13690</name>
</gene>
<proteinExistence type="predicted"/>
<dbReference type="Gene3D" id="3.30.470.20">
    <property type="entry name" value="ATP-grasp fold, B domain"/>
    <property type="match status" value="2"/>
</dbReference>
<dbReference type="GO" id="GO:0046872">
    <property type="term" value="F:metal ion binding"/>
    <property type="evidence" value="ECO:0007669"/>
    <property type="project" value="InterPro"/>
</dbReference>
<dbReference type="EMBL" id="CP036290">
    <property type="protein sequence ID" value="QDU84262.1"/>
    <property type="molecule type" value="Genomic_DNA"/>
</dbReference>
<reference evidence="3 4" key="1">
    <citation type="submission" date="2019-02" db="EMBL/GenBank/DDBJ databases">
        <title>Deep-cultivation of Planctomycetes and their phenomic and genomic characterization uncovers novel biology.</title>
        <authorList>
            <person name="Wiegand S."/>
            <person name="Jogler M."/>
            <person name="Boedeker C."/>
            <person name="Pinto D."/>
            <person name="Vollmers J."/>
            <person name="Rivas-Marin E."/>
            <person name="Kohn T."/>
            <person name="Peeters S.H."/>
            <person name="Heuer A."/>
            <person name="Rast P."/>
            <person name="Oberbeckmann S."/>
            <person name="Bunk B."/>
            <person name="Jeske O."/>
            <person name="Meyerdierks A."/>
            <person name="Storesund J.E."/>
            <person name="Kallscheuer N."/>
            <person name="Luecker S."/>
            <person name="Lage O.M."/>
            <person name="Pohl T."/>
            <person name="Merkel B.J."/>
            <person name="Hornburger P."/>
            <person name="Mueller R.-W."/>
            <person name="Bruemmer F."/>
            <person name="Labrenz M."/>
            <person name="Spormann A.M."/>
            <person name="Op den Camp H."/>
            <person name="Overmann J."/>
            <person name="Amann R."/>
            <person name="Jetten M.S.M."/>
            <person name="Mascher T."/>
            <person name="Medema M.H."/>
            <person name="Devos D.P."/>
            <person name="Kaster A.-K."/>
            <person name="Ovreas L."/>
            <person name="Rohde M."/>
            <person name="Galperin M.Y."/>
            <person name="Jogler C."/>
        </authorList>
    </citation>
    <scope>NUCLEOTIDE SEQUENCE [LARGE SCALE GENOMIC DNA]</scope>
    <source>
        <strain evidence="3 4">Pla163</strain>
    </source>
</reference>
<dbReference type="PROSITE" id="PS50975">
    <property type="entry name" value="ATP_GRASP"/>
    <property type="match status" value="1"/>
</dbReference>
<keyword evidence="3" id="KW-0436">Ligase</keyword>
<accession>A0A518CYF8</accession>
<evidence type="ECO:0000259" key="2">
    <source>
        <dbReference type="PROSITE" id="PS50975"/>
    </source>
</evidence>
<dbReference type="GO" id="GO:0005524">
    <property type="term" value="F:ATP binding"/>
    <property type="evidence" value="ECO:0007669"/>
    <property type="project" value="UniProtKB-UniRule"/>
</dbReference>
<dbReference type="GO" id="GO:0071160">
    <property type="term" value="F:cyanophycin synthetase activity (L-aspartate-adding)"/>
    <property type="evidence" value="ECO:0007669"/>
    <property type="project" value="UniProtKB-EC"/>
</dbReference>
<dbReference type="InterPro" id="IPR011761">
    <property type="entry name" value="ATP-grasp"/>
</dbReference>